<name>A0ABY1VJW0_9ACTO</name>
<sequence length="218" mass="23235">MNPAAVTPNSGGSEAWLALRPVPKQHALQVVLAHLANARARAAESALPGRGLVVVIDGPAGAGKTHLAKEVAAALEYSTTWQGIVQLDELVPGWDGLAAGVEAARGMLHALDSGQPARARKWDWSASSPGGWLTLPPLQGGVLLLEGCGALASAAQDLRRLALLRVWVQAPPEICVARIQLRDPYVWDLKNWQAQAERQAQSWKHGPRAYWPDLVIAG</sequence>
<dbReference type="EMBL" id="UAPQ01000001">
    <property type="protein sequence ID" value="SPT52398.1"/>
    <property type="molecule type" value="Genomic_DNA"/>
</dbReference>
<dbReference type="Pfam" id="PF13238">
    <property type="entry name" value="AAA_18"/>
    <property type="match status" value="1"/>
</dbReference>
<evidence type="ECO:0000313" key="1">
    <source>
        <dbReference type="EMBL" id="SPT52398.1"/>
    </source>
</evidence>
<keyword evidence="2" id="KW-1185">Reference proteome</keyword>
<evidence type="ECO:0000313" key="2">
    <source>
        <dbReference type="Proteomes" id="UP000250006"/>
    </source>
</evidence>
<dbReference type="InterPro" id="IPR027417">
    <property type="entry name" value="P-loop_NTPase"/>
</dbReference>
<dbReference type="Proteomes" id="UP000250006">
    <property type="component" value="Unassembled WGS sequence"/>
</dbReference>
<dbReference type="SUPFAM" id="SSF52540">
    <property type="entry name" value="P-loop containing nucleoside triphosphate hydrolases"/>
    <property type="match status" value="1"/>
</dbReference>
<comment type="caution">
    <text evidence="1">The sequence shown here is derived from an EMBL/GenBank/DDBJ whole genome shotgun (WGS) entry which is preliminary data.</text>
</comment>
<evidence type="ECO:0008006" key="3">
    <source>
        <dbReference type="Google" id="ProtNLM"/>
    </source>
</evidence>
<organism evidence="1 2">
    <name type="scientific">Actinomyces bovis</name>
    <dbReference type="NCBI Taxonomy" id="1658"/>
    <lineage>
        <taxon>Bacteria</taxon>
        <taxon>Bacillati</taxon>
        <taxon>Actinomycetota</taxon>
        <taxon>Actinomycetes</taxon>
        <taxon>Actinomycetales</taxon>
        <taxon>Actinomycetaceae</taxon>
        <taxon>Actinomyces</taxon>
    </lineage>
</organism>
<gene>
    <name evidence="1" type="ORF">NCTC11535_00046</name>
</gene>
<dbReference type="RefSeq" id="WP_111835413.1">
    <property type="nucleotide sequence ID" value="NZ_UAPQ01000001.1"/>
</dbReference>
<accession>A0ABY1VJW0</accession>
<dbReference type="Gene3D" id="3.40.50.300">
    <property type="entry name" value="P-loop containing nucleotide triphosphate hydrolases"/>
    <property type="match status" value="1"/>
</dbReference>
<reference evidence="1 2" key="1">
    <citation type="submission" date="2018-06" db="EMBL/GenBank/DDBJ databases">
        <authorList>
            <consortium name="Pathogen Informatics"/>
            <person name="Doyle S."/>
        </authorList>
    </citation>
    <scope>NUCLEOTIDE SEQUENCE [LARGE SCALE GENOMIC DNA]</scope>
    <source>
        <strain evidence="1 2">NCTC11535</strain>
    </source>
</reference>
<protein>
    <recommendedName>
        <fullName evidence="3">Uridine kinase</fullName>
    </recommendedName>
</protein>
<proteinExistence type="predicted"/>